<proteinExistence type="predicted"/>
<dbReference type="EMBL" id="LAZR01001712">
    <property type="protein sequence ID" value="KKN40308.1"/>
    <property type="molecule type" value="Genomic_DNA"/>
</dbReference>
<comment type="caution">
    <text evidence="1">The sequence shown here is derived from an EMBL/GenBank/DDBJ whole genome shotgun (WGS) entry which is preliminary data.</text>
</comment>
<protein>
    <submittedName>
        <fullName evidence="1">Uncharacterized protein</fullName>
    </submittedName>
</protein>
<accession>A0A0F9TFV1</accession>
<name>A0A0F9TFV1_9ZZZZ</name>
<organism evidence="1">
    <name type="scientific">marine sediment metagenome</name>
    <dbReference type="NCBI Taxonomy" id="412755"/>
    <lineage>
        <taxon>unclassified sequences</taxon>
        <taxon>metagenomes</taxon>
        <taxon>ecological metagenomes</taxon>
    </lineage>
</organism>
<gene>
    <name evidence="1" type="ORF">LCGC14_0734650</name>
</gene>
<reference evidence="1" key="1">
    <citation type="journal article" date="2015" name="Nature">
        <title>Complex archaea that bridge the gap between prokaryotes and eukaryotes.</title>
        <authorList>
            <person name="Spang A."/>
            <person name="Saw J.H."/>
            <person name="Jorgensen S.L."/>
            <person name="Zaremba-Niedzwiedzka K."/>
            <person name="Martijn J."/>
            <person name="Lind A.E."/>
            <person name="van Eijk R."/>
            <person name="Schleper C."/>
            <person name="Guy L."/>
            <person name="Ettema T.J."/>
        </authorList>
    </citation>
    <scope>NUCLEOTIDE SEQUENCE</scope>
</reference>
<evidence type="ECO:0000313" key="1">
    <source>
        <dbReference type="EMBL" id="KKN40308.1"/>
    </source>
</evidence>
<dbReference type="AlphaFoldDB" id="A0A0F9TFV1"/>
<sequence>MCDLAKRFKALANQWRIRTMSLSNMIAAAEDPAYQEIIAMGEAAVP</sequence>